<keyword evidence="1" id="KW-0378">Hydrolase</keyword>
<reference evidence="1" key="1">
    <citation type="submission" date="2022-06" db="EMBL/GenBank/DDBJ databases">
        <title>Fusarium solani species complex genomes reveal bases of compartmentalisation and animal pathogenesis.</title>
        <authorList>
            <person name="Tsai I.J."/>
        </authorList>
    </citation>
    <scope>NUCLEOTIDE SEQUENCE</scope>
    <source>
        <strain evidence="1">Fu6.1</strain>
    </source>
</reference>
<proteinExistence type="predicted"/>
<name>A0ACC0QIA3_9HYPO</name>
<accession>A0ACC0QIA3</accession>
<sequence length="693" mass="75703">MKSLAFGVFVLAQSLAQVAAGPFHKPYSTTPVATVKNGSYRGVHSPEYDQDFFLGIPYAQAPVGDLRFRNPWSYRETWKGNRDAVKYSPACVGYGPSQIGYNTSEDCLYLNVIRPSGYEKKKLPVAVWIHGGGYVQGSGVDLRYNLSFIVEQSVKIGHPIVAVSINYRLSAWGFLNSAEFFEQGDSNMGLRDQRLSLHWIHENIAAFGGDPSKVTIWGQSAGAASVGAQILAYNGRDDGLFRAAIMESGTPLALGSQTILAEASYKLLLEKTGCDTVKCLRGLPFKDLNAVLNTTALSGGWTPKIDGDFVVRHSSKQLADGHFVKVPIIVGANTDEGTSFSPKGINTSDEFQKAIENSSPPISKSFAQKILKAYPEKGREQILPNLAADWIPPTSYGKQYRRTATYYGDVMMVAPRRLAAETWAKHNLPVYSFRFNAIPSWATYLDGATHFVEVAFAMLNLEGTGYPPVRTPPFQGLAESYRELSRLMASDWIKFVATGNPNGWKGRENAVPSLGKSIPKWPLYTEAKGHGAPKNFLYEGNVTNTVESDTWRSKGIVLLNSANFELVGRHMAEREQGGKIINVASIAAERAMTRFSVYGPVKAAVGQLKNSLANELAIYNIQVNVPCPGWIRTPISDRSFGDEEASTRILKTIPAGRWGKPSDFKGVTVFLASAASDYVTGARIHVSGGTYGM</sequence>
<dbReference type="Proteomes" id="UP001065298">
    <property type="component" value="Chromosome 11"/>
</dbReference>
<organism evidence="1 2">
    <name type="scientific">Fusarium keratoplasticum</name>
    <dbReference type="NCBI Taxonomy" id="1328300"/>
    <lineage>
        <taxon>Eukaryota</taxon>
        <taxon>Fungi</taxon>
        <taxon>Dikarya</taxon>
        <taxon>Ascomycota</taxon>
        <taxon>Pezizomycotina</taxon>
        <taxon>Sordariomycetes</taxon>
        <taxon>Hypocreomycetidae</taxon>
        <taxon>Hypocreales</taxon>
        <taxon>Nectriaceae</taxon>
        <taxon>Fusarium</taxon>
        <taxon>Fusarium solani species complex</taxon>
    </lineage>
</organism>
<evidence type="ECO:0000313" key="2">
    <source>
        <dbReference type="Proteomes" id="UP001065298"/>
    </source>
</evidence>
<gene>
    <name evidence="1" type="ORF">NCS57_01309400</name>
</gene>
<protein>
    <submittedName>
        <fullName evidence="1">Carboxylic ester hydrolase</fullName>
    </submittedName>
</protein>
<evidence type="ECO:0000313" key="1">
    <source>
        <dbReference type="EMBL" id="KAI8652454.1"/>
    </source>
</evidence>
<keyword evidence="2" id="KW-1185">Reference proteome</keyword>
<comment type="caution">
    <text evidence="1">The sequence shown here is derived from an EMBL/GenBank/DDBJ whole genome shotgun (WGS) entry which is preliminary data.</text>
</comment>
<dbReference type="EMBL" id="CM046513">
    <property type="protein sequence ID" value="KAI8652454.1"/>
    <property type="molecule type" value="Genomic_DNA"/>
</dbReference>